<feature type="transmembrane region" description="Helical" evidence="1">
    <location>
        <begin position="78"/>
        <end position="100"/>
    </location>
</feature>
<keyword evidence="1" id="KW-1133">Transmembrane helix</keyword>
<keyword evidence="3" id="KW-1185">Reference proteome</keyword>
<dbReference type="EMBL" id="JASHID010000016">
    <property type="protein sequence ID" value="MDI9866380.1"/>
    <property type="molecule type" value="Genomic_DNA"/>
</dbReference>
<evidence type="ECO:0000256" key="1">
    <source>
        <dbReference type="SAM" id="Phobius"/>
    </source>
</evidence>
<gene>
    <name evidence="2" type="ORF">QM480_18715</name>
</gene>
<feature type="transmembrane region" description="Helical" evidence="1">
    <location>
        <begin position="112"/>
        <end position="134"/>
    </location>
</feature>
<feature type="transmembrane region" description="Helical" evidence="1">
    <location>
        <begin position="146"/>
        <end position="178"/>
    </location>
</feature>
<evidence type="ECO:0000313" key="2">
    <source>
        <dbReference type="EMBL" id="MDI9866380.1"/>
    </source>
</evidence>
<evidence type="ECO:0008006" key="4">
    <source>
        <dbReference type="Google" id="ProtNLM"/>
    </source>
</evidence>
<name>A0ABT6YS66_9BACT</name>
<dbReference type="RefSeq" id="WP_283371204.1">
    <property type="nucleotide sequence ID" value="NZ_JASHID010000016.1"/>
</dbReference>
<proteinExistence type="predicted"/>
<comment type="caution">
    <text evidence="2">The sequence shown here is derived from an EMBL/GenBank/DDBJ whole genome shotgun (WGS) entry which is preliminary data.</text>
</comment>
<feature type="transmembrane region" description="Helical" evidence="1">
    <location>
        <begin position="229"/>
        <end position="248"/>
    </location>
</feature>
<accession>A0ABT6YS66</accession>
<feature type="transmembrane region" description="Helical" evidence="1">
    <location>
        <begin position="313"/>
        <end position="330"/>
    </location>
</feature>
<protein>
    <recommendedName>
        <fullName evidence="4">DUF2157 domain-containing protein</fullName>
    </recommendedName>
</protein>
<keyword evidence="1" id="KW-0812">Transmembrane</keyword>
<evidence type="ECO:0000313" key="3">
    <source>
        <dbReference type="Proteomes" id="UP001236569"/>
    </source>
</evidence>
<reference evidence="2 3" key="1">
    <citation type="submission" date="2023-05" db="EMBL/GenBank/DDBJ databases">
        <title>Novel species of genus Flectobacillus isolated from stream in China.</title>
        <authorList>
            <person name="Lu H."/>
        </authorList>
    </citation>
    <scope>NUCLEOTIDE SEQUENCE [LARGE SCALE GENOMIC DNA]</scope>
    <source>
        <strain evidence="2 3">DC10W</strain>
    </source>
</reference>
<sequence length="349" mass="40204">MNYNKKQGEFLLETIEEWQKRGTINNDTAEKLKSEIQIRPFDWMKLAIYAFWIAMICIIISVATALKDNRLIELITELFTSSNTAICIGFIGIAAGLYAWGLNRRKNHPQNLFSNETIFLGGVLATAVAVGYFGKVIDNGSGHFSMLFLLSTLIYAGLGFWFPSTLVWIFAVLSFGTWFGTETGYVSGWGAYFIGMNYPMRFVLFGLMLTIASFFIPKKSKLDDFQHPTYVLGLLYLFISLWILSIFGNYGDMDSWYHVKQIELFHWGILFAGAAILAIWYGLKQDDYTSRSFGITFLFINLYTKFFEYFWDSIHKAVFFLILAVSFWFLGQKAEKIWNLEFLKGEKKE</sequence>
<keyword evidence="1" id="KW-0472">Membrane</keyword>
<feature type="transmembrane region" description="Helical" evidence="1">
    <location>
        <begin position="264"/>
        <end position="283"/>
    </location>
</feature>
<organism evidence="2 3">
    <name type="scientific">Flectobacillus longus</name>
    <dbReference type="NCBI Taxonomy" id="2984207"/>
    <lineage>
        <taxon>Bacteria</taxon>
        <taxon>Pseudomonadati</taxon>
        <taxon>Bacteroidota</taxon>
        <taxon>Cytophagia</taxon>
        <taxon>Cytophagales</taxon>
        <taxon>Flectobacillaceae</taxon>
        <taxon>Flectobacillus</taxon>
    </lineage>
</organism>
<feature type="transmembrane region" description="Helical" evidence="1">
    <location>
        <begin position="198"/>
        <end position="217"/>
    </location>
</feature>
<feature type="transmembrane region" description="Helical" evidence="1">
    <location>
        <begin position="46"/>
        <end position="66"/>
    </location>
</feature>
<dbReference type="Proteomes" id="UP001236569">
    <property type="component" value="Unassembled WGS sequence"/>
</dbReference>